<proteinExistence type="predicted"/>
<dbReference type="HOGENOM" id="CLU_122744_0_0_0"/>
<dbReference type="OrthoDB" id="597445at2"/>
<dbReference type="NCBIfam" id="NF040560">
    <property type="entry name" value="CAS_Csx15"/>
    <property type="match status" value="1"/>
</dbReference>
<dbReference type="AlphaFoldDB" id="A7NMJ0"/>
<dbReference type="eggNOG" id="COG2865">
    <property type="taxonomic scope" value="Bacteria"/>
</dbReference>
<protein>
    <submittedName>
        <fullName evidence="1">Uncharacterized protein</fullName>
    </submittedName>
</protein>
<dbReference type="CDD" id="cd09766">
    <property type="entry name" value="Csx15_I-U"/>
    <property type="match status" value="1"/>
</dbReference>
<evidence type="ECO:0000313" key="1">
    <source>
        <dbReference type="EMBL" id="ABU58752.1"/>
    </source>
</evidence>
<dbReference type="EMBL" id="CP000804">
    <property type="protein sequence ID" value="ABU58752.1"/>
    <property type="molecule type" value="Genomic_DNA"/>
</dbReference>
<dbReference type="RefSeq" id="WP_012121176.1">
    <property type="nucleotide sequence ID" value="NC_009767.1"/>
</dbReference>
<keyword evidence="2" id="KW-1185">Reference proteome</keyword>
<dbReference type="KEGG" id="rca:Rcas_2681"/>
<dbReference type="Proteomes" id="UP000000263">
    <property type="component" value="Chromosome"/>
</dbReference>
<reference evidence="1 2" key="1">
    <citation type="submission" date="2007-08" db="EMBL/GenBank/DDBJ databases">
        <title>Complete sequence of Roseiflexus castenholzii DSM 13941.</title>
        <authorList>
            <consortium name="US DOE Joint Genome Institute"/>
            <person name="Copeland A."/>
            <person name="Lucas S."/>
            <person name="Lapidus A."/>
            <person name="Barry K."/>
            <person name="Glavina del Rio T."/>
            <person name="Dalin E."/>
            <person name="Tice H."/>
            <person name="Pitluck S."/>
            <person name="Thompson L.S."/>
            <person name="Brettin T."/>
            <person name="Bruce D."/>
            <person name="Detter J.C."/>
            <person name="Han C."/>
            <person name="Tapia R."/>
            <person name="Schmutz J."/>
            <person name="Larimer F."/>
            <person name="Land M."/>
            <person name="Hauser L."/>
            <person name="Kyrpides N."/>
            <person name="Mikhailova N."/>
            <person name="Bryant D.A."/>
            <person name="Hanada S."/>
            <person name="Tsukatani Y."/>
            <person name="Richardson P."/>
        </authorList>
    </citation>
    <scope>NUCLEOTIDE SEQUENCE [LARGE SCALE GENOMIC DNA]</scope>
    <source>
        <strain evidence="2">DSM 13941 / HLO8</strain>
    </source>
</reference>
<accession>A7NMJ0</accession>
<dbReference type="STRING" id="383372.Rcas_2681"/>
<name>A7NMJ0_ROSCS</name>
<organism evidence="1 2">
    <name type="scientific">Roseiflexus castenholzii (strain DSM 13941 / HLO8)</name>
    <dbReference type="NCBI Taxonomy" id="383372"/>
    <lineage>
        <taxon>Bacteria</taxon>
        <taxon>Bacillati</taxon>
        <taxon>Chloroflexota</taxon>
        <taxon>Chloroflexia</taxon>
        <taxon>Chloroflexales</taxon>
        <taxon>Roseiflexineae</taxon>
        <taxon>Roseiflexaceae</taxon>
        <taxon>Roseiflexus</taxon>
    </lineage>
</organism>
<evidence type="ECO:0000313" key="2">
    <source>
        <dbReference type="Proteomes" id="UP000000263"/>
    </source>
</evidence>
<sequence length="125" mass="13662">MILINFSHPLTEQQLAQIATFVGATPEVRAIDAQIDRERPLAEVAVELVDRVGLSPDEWQTIPLLINPPALAPLAVAVLSEIHGRAGGFPAMVNVRPVTGTVPTRYEVAEVLNLQALREAARRRR</sequence>
<gene>
    <name evidence="1" type="ordered locus">Rcas_2681</name>
</gene>